<dbReference type="AlphaFoldDB" id="A0A9N9GC53"/>
<evidence type="ECO:0000313" key="2">
    <source>
        <dbReference type="Proteomes" id="UP000789572"/>
    </source>
</evidence>
<dbReference type="Proteomes" id="UP000789572">
    <property type="component" value="Unassembled WGS sequence"/>
</dbReference>
<organism evidence="1 2">
    <name type="scientific">Paraglomus occultum</name>
    <dbReference type="NCBI Taxonomy" id="144539"/>
    <lineage>
        <taxon>Eukaryota</taxon>
        <taxon>Fungi</taxon>
        <taxon>Fungi incertae sedis</taxon>
        <taxon>Mucoromycota</taxon>
        <taxon>Glomeromycotina</taxon>
        <taxon>Glomeromycetes</taxon>
        <taxon>Paraglomerales</taxon>
        <taxon>Paraglomeraceae</taxon>
        <taxon>Paraglomus</taxon>
    </lineage>
</organism>
<dbReference type="EMBL" id="CAJVPJ010001669">
    <property type="protein sequence ID" value="CAG8599759.1"/>
    <property type="molecule type" value="Genomic_DNA"/>
</dbReference>
<dbReference type="OrthoDB" id="2382245at2759"/>
<gene>
    <name evidence="1" type="ORF">POCULU_LOCUS7401</name>
</gene>
<sequence length="89" mass="10002">EATRSPNPIKLSIVNDKKNNIVKDLRDFVDLNLCALAKKEGVDTVLHNATMTTQKRIDMVPGGRISDYFGENLDRNIIHILVESVPEEN</sequence>
<feature type="non-terminal residue" evidence="1">
    <location>
        <position position="89"/>
    </location>
</feature>
<name>A0A9N9GC53_9GLOM</name>
<evidence type="ECO:0000313" key="1">
    <source>
        <dbReference type="EMBL" id="CAG8599759.1"/>
    </source>
</evidence>
<keyword evidence="2" id="KW-1185">Reference proteome</keyword>
<accession>A0A9N9GC53</accession>
<comment type="caution">
    <text evidence="1">The sequence shown here is derived from an EMBL/GenBank/DDBJ whole genome shotgun (WGS) entry which is preliminary data.</text>
</comment>
<proteinExistence type="predicted"/>
<protein>
    <submittedName>
        <fullName evidence="1">2986_t:CDS:1</fullName>
    </submittedName>
</protein>
<reference evidence="1" key="1">
    <citation type="submission" date="2021-06" db="EMBL/GenBank/DDBJ databases">
        <authorList>
            <person name="Kallberg Y."/>
            <person name="Tangrot J."/>
            <person name="Rosling A."/>
        </authorList>
    </citation>
    <scope>NUCLEOTIDE SEQUENCE</scope>
    <source>
        <strain evidence="1">IA702</strain>
    </source>
</reference>